<gene>
    <name evidence="2" type="ORF">PC110_g8049</name>
</gene>
<evidence type="ECO:0000256" key="1">
    <source>
        <dbReference type="SAM" id="MobiDB-lite"/>
    </source>
</evidence>
<evidence type="ECO:0000313" key="2">
    <source>
        <dbReference type="EMBL" id="RAW35627.1"/>
    </source>
</evidence>
<feature type="compositionally biased region" description="Acidic residues" evidence="1">
    <location>
        <begin position="105"/>
        <end position="126"/>
    </location>
</feature>
<dbReference type="Proteomes" id="UP000251314">
    <property type="component" value="Unassembled WGS sequence"/>
</dbReference>
<dbReference type="OrthoDB" id="115716at2759"/>
<accession>A0A329SFL0</accession>
<reference evidence="2 3" key="1">
    <citation type="submission" date="2018-01" db="EMBL/GenBank/DDBJ databases">
        <title>Draft genome of the strawberry crown rot pathogen Phytophthora cactorum.</title>
        <authorList>
            <person name="Armitage A.D."/>
            <person name="Lysoe E."/>
            <person name="Nellist C.F."/>
            <person name="Harrison R.J."/>
            <person name="Brurberg M.B."/>
        </authorList>
    </citation>
    <scope>NUCLEOTIDE SEQUENCE [LARGE SCALE GENOMIC DNA]</scope>
    <source>
        <strain evidence="2 3">10300</strain>
    </source>
</reference>
<feature type="compositionally biased region" description="Polar residues" evidence="1">
    <location>
        <begin position="48"/>
        <end position="61"/>
    </location>
</feature>
<feature type="region of interest" description="Disordered" evidence="1">
    <location>
        <begin position="44"/>
        <end position="140"/>
    </location>
</feature>
<name>A0A329SFL0_9STRA</name>
<dbReference type="VEuPathDB" id="FungiDB:PC110_g8049"/>
<keyword evidence="3" id="KW-1185">Reference proteome</keyword>
<sequence length="181" mass="18628">MSRVPAARTAPRAAPGDAQLAAAAEVVRLAYAADIEAAEARVLASRNVRATATSPTPTVSYSAPYDNDDDDASGGLGSELLADSGDSLNSVADGDAAPQFGSMDCGDEAEKDDVEIGEYSSDEDPEGYCVPEDVVDDPGSTGQEIAAEVLFAEGFQSRFGGEDEVLAGNLKSDVLREMSAT</sequence>
<proteinExistence type="predicted"/>
<organism evidence="2 3">
    <name type="scientific">Phytophthora cactorum</name>
    <dbReference type="NCBI Taxonomy" id="29920"/>
    <lineage>
        <taxon>Eukaryota</taxon>
        <taxon>Sar</taxon>
        <taxon>Stramenopiles</taxon>
        <taxon>Oomycota</taxon>
        <taxon>Peronosporomycetes</taxon>
        <taxon>Peronosporales</taxon>
        <taxon>Peronosporaceae</taxon>
        <taxon>Phytophthora</taxon>
    </lineage>
</organism>
<evidence type="ECO:0000313" key="3">
    <source>
        <dbReference type="Proteomes" id="UP000251314"/>
    </source>
</evidence>
<dbReference type="EMBL" id="MJFZ01000162">
    <property type="protein sequence ID" value="RAW35627.1"/>
    <property type="molecule type" value="Genomic_DNA"/>
</dbReference>
<dbReference type="AlphaFoldDB" id="A0A329SFL0"/>
<protein>
    <submittedName>
        <fullName evidence="2">Uncharacterized protein</fullName>
    </submittedName>
</protein>
<comment type="caution">
    <text evidence="2">The sequence shown here is derived from an EMBL/GenBank/DDBJ whole genome shotgun (WGS) entry which is preliminary data.</text>
</comment>